<dbReference type="GO" id="GO:0016747">
    <property type="term" value="F:acyltransferase activity, transferring groups other than amino-acyl groups"/>
    <property type="evidence" value="ECO:0007669"/>
    <property type="project" value="InterPro"/>
</dbReference>
<dbReference type="PANTHER" id="PTHR43415">
    <property type="entry name" value="SPERMIDINE N(1)-ACETYLTRANSFERASE"/>
    <property type="match status" value="1"/>
</dbReference>
<evidence type="ECO:0000259" key="1">
    <source>
        <dbReference type="PROSITE" id="PS51186"/>
    </source>
</evidence>
<reference evidence="2 3" key="1">
    <citation type="submission" date="2017-02" db="EMBL/GenBank/DDBJ databases">
        <authorList>
            <person name="Peterson S.W."/>
        </authorList>
    </citation>
    <scope>NUCLEOTIDE SEQUENCE [LARGE SCALE GENOMIC DNA]</scope>
    <source>
        <strain evidence="2 3">M1</strain>
    </source>
</reference>
<accession>A0A1T5MK44</accession>
<dbReference type="STRING" id="36842.SAMN02194393_04867"/>
<dbReference type="PROSITE" id="PS51186">
    <property type="entry name" value="GNAT"/>
    <property type="match status" value="1"/>
</dbReference>
<evidence type="ECO:0000313" key="2">
    <source>
        <dbReference type="EMBL" id="SKC88344.1"/>
    </source>
</evidence>
<dbReference type="EMBL" id="FUZT01000017">
    <property type="protein sequence ID" value="SKC88344.1"/>
    <property type="molecule type" value="Genomic_DNA"/>
</dbReference>
<organism evidence="2 3">
    <name type="scientific">Maledivibacter halophilus</name>
    <dbReference type="NCBI Taxonomy" id="36842"/>
    <lineage>
        <taxon>Bacteria</taxon>
        <taxon>Bacillati</taxon>
        <taxon>Bacillota</taxon>
        <taxon>Clostridia</taxon>
        <taxon>Peptostreptococcales</taxon>
        <taxon>Caminicellaceae</taxon>
        <taxon>Maledivibacter</taxon>
    </lineage>
</organism>
<keyword evidence="3" id="KW-1185">Reference proteome</keyword>
<dbReference type="InterPro" id="IPR016181">
    <property type="entry name" value="Acyl_CoA_acyltransferase"/>
</dbReference>
<dbReference type="InterPro" id="IPR000182">
    <property type="entry name" value="GNAT_dom"/>
</dbReference>
<dbReference type="AlphaFoldDB" id="A0A1T5MK44"/>
<evidence type="ECO:0000313" key="3">
    <source>
        <dbReference type="Proteomes" id="UP000190285"/>
    </source>
</evidence>
<sequence>MIIMGDKTKVRKLKRKDIDKMVLWGKHQDPIFLHYNFPEFSNHERDLWYKIKARDFRKRCFAVENMKGCIVGYISLRDIKFFKRESEMGIVFDPDKLNQGYGTDALNNFLNLYFNKYKMKRLKLKVAKFNKRALRCYEKCGFKILKEVYNEFEEQNIGIATMKGIVKRNKEFGIDNGRLMTKYYYMDITKERYIFHKENQELLITL</sequence>
<name>A0A1T5MK44_9FIRM</name>
<dbReference type="Pfam" id="PF13302">
    <property type="entry name" value="Acetyltransf_3"/>
    <property type="match status" value="1"/>
</dbReference>
<gene>
    <name evidence="2" type="ORF">SAMN02194393_04867</name>
</gene>
<dbReference type="PANTHER" id="PTHR43415:SF3">
    <property type="entry name" value="GNAT-FAMILY ACETYLTRANSFERASE"/>
    <property type="match status" value="1"/>
</dbReference>
<dbReference type="RefSeq" id="WP_244282228.1">
    <property type="nucleotide sequence ID" value="NZ_FUZT01000017.1"/>
</dbReference>
<feature type="domain" description="N-acetyltransferase" evidence="1">
    <location>
        <begin position="8"/>
        <end position="158"/>
    </location>
</feature>
<dbReference type="Gene3D" id="3.40.630.30">
    <property type="match status" value="1"/>
</dbReference>
<dbReference type="SUPFAM" id="SSF55729">
    <property type="entry name" value="Acyl-CoA N-acyltransferases (Nat)"/>
    <property type="match status" value="1"/>
</dbReference>
<dbReference type="Proteomes" id="UP000190285">
    <property type="component" value="Unassembled WGS sequence"/>
</dbReference>
<protein>
    <submittedName>
        <fullName evidence="2">Protein N-acetyltransferase, RimJ/RimL family</fullName>
    </submittedName>
</protein>
<proteinExistence type="predicted"/>
<keyword evidence="2" id="KW-0808">Transferase</keyword>